<dbReference type="GO" id="GO:0006004">
    <property type="term" value="P:fucose metabolic process"/>
    <property type="evidence" value="ECO:0007669"/>
    <property type="project" value="TreeGrafter"/>
</dbReference>
<dbReference type="EMBL" id="SNYR01000003">
    <property type="protein sequence ID" value="TDQ62020.1"/>
    <property type="molecule type" value="Genomic_DNA"/>
</dbReference>
<dbReference type="SUPFAM" id="SSF102546">
    <property type="entry name" value="RbsD-like"/>
    <property type="match status" value="1"/>
</dbReference>
<dbReference type="GO" id="GO:0036373">
    <property type="term" value="F:L-fucose mutarotase activity"/>
    <property type="evidence" value="ECO:0007669"/>
    <property type="project" value="UniProtKB-EC"/>
</dbReference>
<dbReference type="Pfam" id="PF05025">
    <property type="entry name" value="RbsD_FucU"/>
    <property type="match status" value="1"/>
</dbReference>
<dbReference type="GO" id="GO:0042806">
    <property type="term" value="F:fucose binding"/>
    <property type="evidence" value="ECO:0007669"/>
    <property type="project" value="TreeGrafter"/>
</dbReference>
<dbReference type="RefSeq" id="WP_133573692.1">
    <property type="nucleotide sequence ID" value="NZ_SNYR01000003.1"/>
</dbReference>
<organism evidence="4 5">
    <name type="scientific">Maritalea mobilis</name>
    <dbReference type="NCBI Taxonomy" id="483324"/>
    <lineage>
        <taxon>Bacteria</taxon>
        <taxon>Pseudomonadati</taxon>
        <taxon>Pseudomonadota</taxon>
        <taxon>Alphaproteobacteria</taxon>
        <taxon>Hyphomicrobiales</taxon>
        <taxon>Devosiaceae</taxon>
        <taxon>Maritalea</taxon>
    </lineage>
</organism>
<dbReference type="OrthoDB" id="7947972at2"/>
<dbReference type="GO" id="GO:0062193">
    <property type="term" value="F:D-ribose pyranase activity"/>
    <property type="evidence" value="ECO:0007669"/>
    <property type="project" value="UniProtKB-EC"/>
</dbReference>
<gene>
    <name evidence="4" type="ORF">ATL17_3124</name>
</gene>
<dbReference type="InterPro" id="IPR023750">
    <property type="entry name" value="RbsD-like_sf"/>
</dbReference>
<dbReference type="InterPro" id="IPR007721">
    <property type="entry name" value="RbsD_FucU"/>
</dbReference>
<keyword evidence="5" id="KW-1185">Reference proteome</keyword>
<dbReference type="Proteomes" id="UP000295391">
    <property type="component" value="Unassembled WGS sequence"/>
</dbReference>
<accession>A0A4V3DAG9</accession>
<evidence type="ECO:0000256" key="3">
    <source>
        <dbReference type="ARBA" id="ARBA00036324"/>
    </source>
</evidence>
<dbReference type="AlphaFoldDB" id="A0A4V3DAG9"/>
<evidence type="ECO:0000313" key="4">
    <source>
        <dbReference type="EMBL" id="TDQ62020.1"/>
    </source>
</evidence>
<dbReference type="Gene3D" id="3.40.1650.10">
    <property type="entry name" value="RbsD-like domain"/>
    <property type="match status" value="1"/>
</dbReference>
<comment type="catalytic activity">
    <reaction evidence="1">
        <text>beta-D-ribopyranose = beta-D-ribofuranose</text>
        <dbReference type="Rhea" id="RHEA:25432"/>
        <dbReference type="ChEBI" id="CHEBI:27476"/>
        <dbReference type="ChEBI" id="CHEBI:47002"/>
        <dbReference type="EC" id="5.4.99.62"/>
    </reaction>
</comment>
<comment type="caution">
    <text evidence="4">The sequence shown here is derived from an EMBL/GenBank/DDBJ whole genome shotgun (WGS) entry which is preliminary data.</text>
</comment>
<dbReference type="PANTHER" id="PTHR31690:SF4">
    <property type="entry name" value="FUCOSE MUTAROTASE"/>
    <property type="match status" value="1"/>
</dbReference>
<dbReference type="PANTHER" id="PTHR31690">
    <property type="entry name" value="FUCOSE MUTAROTASE"/>
    <property type="match status" value="1"/>
</dbReference>
<proteinExistence type="predicted"/>
<evidence type="ECO:0000256" key="2">
    <source>
        <dbReference type="ARBA" id="ARBA00023235"/>
    </source>
</evidence>
<comment type="catalytic activity">
    <reaction evidence="3">
        <text>alpha-L-fucose = beta-L-fucose</text>
        <dbReference type="Rhea" id="RHEA:25580"/>
        <dbReference type="ChEBI" id="CHEBI:42548"/>
        <dbReference type="ChEBI" id="CHEBI:42589"/>
        <dbReference type="EC" id="5.1.3.29"/>
    </reaction>
</comment>
<name>A0A4V3DAG9_9HYPH</name>
<sequence>MLKGIDAKLSADLVYLMMQMGHGDEIAIVDANFPAQSTALETVSGELVDLPAMDAPTLIEAMISHFPLDEFYDFAAWRMEIDGAPTEMGEVHSQVFALLENAKPEGAKLGSLERQTFYQQAKNCFAVVRVGEMRPFGCFILRKGVIF</sequence>
<reference evidence="4 5" key="1">
    <citation type="submission" date="2019-03" db="EMBL/GenBank/DDBJ databases">
        <title>Genomic Encyclopedia of Type Strains, Phase III (KMG-III): the genomes of soil and plant-associated and newly described type strains.</title>
        <authorList>
            <person name="Whitman W."/>
        </authorList>
    </citation>
    <scope>NUCLEOTIDE SEQUENCE [LARGE SCALE GENOMIC DNA]</scope>
    <source>
        <strain evidence="4 5">CGMCC 1.7002</strain>
    </source>
</reference>
<evidence type="ECO:0000313" key="5">
    <source>
        <dbReference type="Proteomes" id="UP000295391"/>
    </source>
</evidence>
<keyword evidence="2" id="KW-0413">Isomerase</keyword>
<dbReference type="InterPro" id="IPR050443">
    <property type="entry name" value="RbsD/FucU_mutarotase"/>
</dbReference>
<evidence type="ECO:0000256" key="1">
    <source>
        <dbReference type="ARBA" id="ARBA00000223"/>
    </source>
</evidence>
<protein>
    <submittedName>
        <fullName evidence="4">L-fucose mutarotase</fullName>
    </submittedName>
</protein>